<dbReference type="GO" id="GO:0009073">
    <property type="term" value="P:aromatic amino acid family biosynthetic process"/>
    <property type="evidence" value="ECO:0007669"/>
    <property type="project" value="UniProtKB-KW"/>
</dbReference>
<reference evidence="11 12" key="1">
    <citation type="submission" date="2019-11" db="EMBL/GenBank/DDBJ databases">
        <title>Bacillus idriensis genome.</title>
        <authorList>
            <person name="Konopka E.N."/>
            <person name="Newman J.D."/>
        </authorList>
    </citation>
    <scope>NUCLEOTIDE SEQUENCE [LARGE SCALE GENOMIC DNA]</scope>
    <source>
        <strain evidence="11 12">DSM 19097</strain>
    </source>
</reference>
<feature type="active site" description="Proton donor" evidence="7 8">
    <location>
        <position position="100"/>
    </location>
</feature>
<organism evidence="11 12">
    <name type="scientific">Metabacillus idriensis</name>
    <dbReference type="NCBI Taxonomy" id="324768"/>
    <lineage>
        <taxon>Bacteria</taxon>
        <taxon>Bacillati</taxon>
        <taxon>Bacillota</taxon>
        <taxon>Bacilli</taxon>
        <taxon>Bacillales</taxon>
        <taxon>Bacillaceae</taxon>
        <taxon>Metabacillus</taxon>
    </lineage>
</organism>
<feature type="binding site" evidence="7 9">
    <location>
        <position position="87"/>
    </location>
    <ligand>
        <name>substrate</name>
    </ligand>
</feature>
<dbReference type="NCBIfam" id="NF003805">
    <property type="entry name" value="PRK05395.1-2"/>
    <property type="match status" value="1"/>
</dbReference>
<comment type="function">
    <text evidence="7">Catalyzes a trans-dehydration via an enolate intermediate.</text>
</comment>
<comment type="caution">
    <text evidence="11">The sequence shown here is derived from an EMBL/GenBank/DDBJ whole genome shotgun (WGS) entry which is preliminary data.</text>
</comment>
<gene>
    <name evidence="7 11" type="primary">aroQ</name>
    <name evidence="11" type="ORF">GJU41_16910</name>
</gene>
<dbReference type="InterPro" id="IPR036441">
    <property type="entry name" value="DHquinase_II_sf"/>
</dbReference>
<feature type="site" description="Transition state stabilizer" evidence="7 10">
    <location>
        <position position="18"/>
    </location>
</feature>
<dbReference type="GO" id="GO:0019631">
    <property type="term" value="P:quinate catabolic process"/>
    <property type="evidence" value="ECO:0007669"/>
    <property type="project" value="TreeGrafter"/>
</dbReference>
<dbReference type="PANTHER" id="PTHR21272:SF3">
    <property type="entry name" value="CATABOLIC 3-DEHYDROQUINASE"/>
    <property type="match status" value="1"/>
</dbReference>
<dbReference type="Pfam" id="PF01220">
    <property type="entry name" value="DHquinase_II"/>
    <property type="match status" value="1"/>
</dbReference>
<dbReference type="PROSITE" id="PS01029">
    <property type="entry name" value="DEHYDROQUINASE_II"/>
    <property type="match status" value="1"/>
</dbReference>
<accession>A0A6I2ME89</accession>
<dbReference type="SUPFAM" id="SSF52304">
    <property type="entry name" value="Type II 3-dehydroquinate dehydratase"/>
    <property type="match status" value="1"/>
</dbReference>
<dbReference type="EMBL" id="WKKF01000005">
    <property type="protein sequence ID" value="MRX55644.1"/>
    <property type="molecule type" value="Genomic_DNA"/>
</dbReference>
<feature type="active site" description="Proton acceptor" evidence="7 8">
    <location>
        <position position="23"/>
    </location>
</feature>
<evidence type="ECO:0000313" key="12">
    <source>
        <dbReference type="Proteomes" id="UP000441585"/>
    </source>
</evidence>
<dbReference type="NCBIfam" id="TIGR01088">
    <property type="entry name" value="aroQ"/>
    <property type="match status" value="1"/>
</dbReference>
<dbReference type="GO" id="GO:0008652">
    <property type="term" value="P:amino acid biosynthetic process"/>
    <property type="evidence" value="ECO:0007669"/>
    <property type="project" value="UniProtKB-KW"/>
</dbReference>
<keyword evidence="7" id="KW-0057">Aromatic amino acid biosynthesis</keyword>
<comment type="similarity">
    <text evidence="3 7">Belongs to the type-II 3-dehydroquinase family.</text>
</comment>
<dbReference type="UniPathway" id="UPA00053">
    <property type="reaction ID" value="UER00086"/>
</dbReference>
<dbReference type="NCBIfam" id="NF003806">
    <property type="entry name" value="PRK05395.1-3"/>
    <property type="match status" value="1"/>
</dbReference>
<evidence type="ECO:0000256" key="8">
    <source>
        <dbReference type="PIRSR" id="PIRSR001399-1"/>
    </source>
</evidence>
<dbReference type="PIRSF" id="PIRSF001399">
    <property type="entry name" value="DHquinase_II"/>
    <property type="match status" value="1"/>
</dbReference>
<dbReference type="Gene3D" id="3.40.50.9100">
    <property type="entry name" value="Dehydroquinase, class II"/>
    <property type="match status" value="1"/>
</dbReference>
<keyword evidence="12" id="KW-1185">Reference proteome</keyword>
<dbReference type="GO" id="GO:0009423">
    <property type="term" value="P:chorismate biosynthetic process"/>
    <property type="evidence" value="ECO:0007669"/>
    <property type="project" value="UniProtKB-UniRule"/>
</dbReference>
<dbReference type="InterPro" id="IPR001874">
    <property type="entry name" value="DHquinase_II"/>
</dbReference>
<evidence type="ECO:0000256" key="1">
    <source>
        <dbReference type="ARBA" id="ARBA00001864"/>
    </source>
</evidence>
<evidence type="ECO:0000256" key="5">
    <source>
        <dbReference type="ARBA" id="ARBA00012060"/>
    </source>
</evidence>
<evidence type="ECO:0000256" key="10">
    <source>
        <dbReference type="PIRSR" id="PIRSR001399-3"/>
    </source>
</evidence>
<dbReference type="InterPro" id="IPR018509">
    <property type="entry name" value="DHquinase_II_CS"/>
</dbReference>
<evidence type="ECO:0000256" key="7">
    <source>
        <dbReference type="HAMAP-Rule" id="MF_00169"/>
    </source>
</evidence>
<sequence>MRHFLIINGPNLNRLGLREPDVYGSKTLTDLERELMLFAENQAFQITCFQSNHEGDLIDAIHEADDQYDGIVLNPGAFTHYSYAIRDAIASVSLPVIEVHISNVHSREPFRHQSVTAPVTAGQIIGLGFEGYQYALLALHKKMGEK</sequence>
<dbReference type="CDD" id="cd00466">
    <property type="entry name" value="DHQase_II"/>
    <property type="match status" value="1"/>
</dbReference>
<keyword evidence="6 7" id="KW-0456">Lyase</keyword>
<proteinExistence type="inferred from homology"/>
<feature type="binding site" evidence="7 9">
    <location>
        <position position="74"/>
    </location>
    <ligand>
        <name>substrate</name>
    </ligand>
</feature>
<evidence type="ECO:0000256" key="3">
    <source>
        <dbReference type="ARBA" id="ARBA00011037"/>
    </source>
</evidence>
<evidence type="ECO:0000313" key="11">
    <source>
        <dbReference type="EMBL" id="MRX55644.1"/>
    </source>
</evidence>
<comment type="pathway">
    <text evidence="2 7">Metabolic intermediate biosynthesis; chorismate biosynthesis; chorismate from D-erythrose 4-phosphate and phosphoenolpyruvate: step 3/7.</text>
</comment>
<dbReference type="GO" id="GO:0003855">
    <property type="term" value="F:3-dehydroquinate dehydratase activity"/>
    <property type="evidence" value="ECO:0007669"/>
    <property type="project" value="UniProtKB-UniRule"/>
</dbReference>
<dbReference type="HAMAP" id="MF_00169">
    <property type="entry name" value="AroQ"/>
    <property type="match status" value="1"/>
</dbReference>
<feature type="binding site" evidence="7 9">
    <location>
        <position position="111"/>
    </location>
    <ligand>
        <name>substrate</name>
    </ligand>
</feature>
<comment type="catalytic activity">
    <reaction evidence="1 7">
        <text>3-dehydroquinate = 3-dehydroshikimate + H2O</text>
        <dbReference type="Rhea" id="RHEA:21096"/>
        <dbReference type="ChEBI" id="CHEBI:15377"/>
        <dbReference type="ChEBI" id="CHEBI:16630"/>
        <dbReference type="ChEBI" id="CHEBI:32364"/>
        <dbReference type="EC" id="4.2.1.10"/>
    </reaction>
</comment>
<name>A0A6I2ME89_9BACI</name>
<evidence type="ECO:0000256" key="2">
    <source>
        <dbReference type="ARBA" id="ARBA00004902"/>
    </source>
</evidence>
<dbReference type="NCBIfam" id="NF003807">
    <property type="entry name" value="PRK05395.1-4"/>
    <property type="match status" value="1"/>
</dbReference>
<feature type="binding site" evidence="7 9">
    <location>
        <position position="80"/>
    </location>
    <ligand>
        <name>substrate</name>
    </ligand>
</feature>
<dbReference type="Proteomes" id="UP000441585">
    <property type="component" value="Unassembled WGS sequence"/>
</dbReference>
<protein>
    <recommendedName>
        <fullName evidence="5 7">3-dehydroquinate dehydratase</fullName>
        <shortName evidence="7">3-dehydroquinase</shortName>
        <ecNumber evidence="5 7">4.2.1.10</ecNumber>
    </recommendedName>
    <alternativeName>
        <fullName evidence="7">Type II DHQase</fullName>
    </alternativeName>
</protein>
<dbReference type="AlphaFoldDB" id="A0A6I2ME89"/>
<comment type="subunit">
    <text evidence="4 7">Homododecamer.</text>
</comment>
<dbReference type="RefSeq" id="WP_070876647.1">
    <property type="nucleotide sequence ID" value="NZ_CAJGAA010000006.1"/>
</dbReference>
<dbReference type="PANTHER" id="PTHR21272">
    <property type="entry name" value="CATABOLIC 3-DEHYDROQUINASE"/>
    <property type="match status" value="1"/>
</dbReference>
<evidence type="ECO:0000256" key="9">
    <source>
        <dbReference type="PIRSR" id="PIRSR001399-2"/>
    </source>
</evidence>
<feature type="binding site" evidence="7 9">
    <location>
        <begin position="101"/>
        <end position="102"/>
    </location>
    <ligand>
        <name>substrate</name>
    </ligand>
</feature>
<keyword evidence="7" id="KW-0028">Amino-acid biosynthesis</keyword>
<evidence type="ECO:0000256" key="6">
    <source>
        <dbReference type="ARBA" id="ARBA00023239"/>
    </source>
</evidence>
<evidence type="ECO:0000256" key="4">
    <source>
        <dbReference type="ARBA" id="ARBA00011193"/>
    </source>
</evidence>
<dbReference type="EC" id="4.2.1.10" evidence="5 7"/>